<name>A0A1N6MY34_9GAMM</name>
<evidence type="ECO:0000313" key="2">
    <source>
        <dbReference type="EMBL" id="PHM38777.1"/>
    </source>
</evidence>
<evidence type="ECO:0000313" key="4">
    <source>
        <dbReference type="Proteomes" id="UP000196435"/>
    </source>
</evidence>
<keyword evidence="5" id="KW-1185">Reference proteome</keyword>
<reference evidence="3" key="2">
    <citation type="submission" date="2016-12" db="EMBL/GenBank/DDBJ databases">
        <authorList>
            <person name="Song W.-J."/>
            <person name="Kurnit D.M."/>
        </authorList>
    </citation>
    <scope>NUCLEOTIDE SEQUENCE [LARGE SCALE GENOMIC DNA]</scope>
    <source>
        <strain evidence="3">HGB1681</strain>
    </source>
</reference>
<sequence length="990" mass="106863">MKKINLYSILFFIVSIIFHNANAAESDRMVIIPYIKNSQEKKPGIWPVPPFYYYNLTIKNESKHDTLNIDRIDDRCMYNSGEKSFSVSAGGSFGQEIEIKNTFGIPLCTGIAKTIDWTTETIFNNKKYKGCDITLDFSYNPTWLGPGMGWFYHVDTARGCDLTVTVDCGGGDCLNNDGYPINDNNNITITIKDDNDWEPPRITSPAPNTVLDNNWVLVSGEGLNEDGTLPELSINSSITSSPYFVSVTATSNNHWESNLWLPCGLGTSVSIKDVDNSGLIIDGSLCEATITSMQDGETIPAGEYSLSGLANIDSRAGNVQVQITGYNNDGTVYSSEKSYASNIDTDAGKWTLKDLEAVCSIQYKASASPYLYFSIAKASAEVSYSAQNCPASITSPKPNSTADNNYITVSGKGRTEDGEWPELVTSFDKKSYSTQPTGDGDNWVGHIWMPCGITGTVSITGMGNSGVTFNGPPCGETITSIQDGQTIPAGKYSLSGQVNSDTVDDEKHIQVQITGYNNDGTVYSPEKSYTPSVDTDTGKWTLEGLEAICSIHYKASVSKSSSELQSVHQSLLPGMPGKSEVSYSAQNCSASITSPEPNSTIGNNYISVSGKGRAEDGNWPVLVTSFDNNSYSTQHIGDGDDWEVYMWVPCGITGTVSITGMGNSGVTFNGPPCGETITSIQDGQTIPAGKYDLSGLVNSDTAGDARDIQVQITGYNNDGTIYSPTKSYTPSVETDTGKWTLEYLTAVCSINYKASVSESSSELQSVHQSLLPGMPGKSEVSYSVQACSVKITKPEDKELISSNTQDTQNVSIEGKADTGITVEVSYKSGNSESSPSPASSDNDTWHYEAQEVPVGFITITAVGKDSSGGLMPDEKDEVTILSSKLFSVATKNDGVFTEFYGTSMPTIEDEGEDEYLDPDILISLDGVGSIKIAVPDENGNWKYEDKNYARRGKYTFTFEEESNNESYDGRGKKNIECTGGDDGMNCTVKN</sequence>
<reference evidence="4" key="1">
    <citation type="submission" date="2016-12" db="EMBL/GenBank/DDBJ databases">
        <authorList>
            <person name="Gaudriault S."/>
        </authorList>
    </citation>
    <scope>NUCLEOTIDE SEQUENCE [LARGE SCALE GENOMIC DNA]</scope>
    <source>
        <strain evidence="4">HGB1681 (deposited as PTA-6826 in the American Type Culture Collection)</strain>
    </source>
</reference>
<dbReference type="OrthoDB" id="6438005at2"/>
<dbReference type="EMBL" id="FTLG01000188">
    <property type="protein sequence ID" value="SIP73785.1"/>
    <property type="molecule type" value="Genomic_DNA"/>
</dbReference>
<dbReference type="EMBL" id="NIBU01000001">
    <property type="protein sequence ID" value="PHM38777.1"/>
    <property type="molecule type" value="Genomic_DNA"/>
</dbReference>
<proteinExistence type="predicted"/>
<protein>
    <submittedName>
        <fullName evidence="3">Uncharacterized protein</fullName>
    </submittedName>
</protein>
<dbReference type="RefSeq" id="WP_143706501.1">
    <property type="nucleotide sequence ID" value="NZ_CAWNQC010000001.1"/>
</dbReference>
<dbReference type="AlphaFoldDB" id="A0A1N6MY34"/>
<reference evidence="2 5" key="3">
    <citation type="journal article" date="2017" name="Nat. Microbiol.">
        <title>Natural product diversity associated with the nematode symbionts Photorhabdus and Xenorhabdus.</title>
        <authorList>
            <person name="Tobias N.J."/>
            <person name="Wolff H."/>
            <person name="Djahanschiri B."/>
            <person name="Grundmann F."/>
            <person name="Kronenwerth M."/>
            <person name="Shi Y.M."/>
            <person name="Simonyi S."/>
            <person name="Grun P."/>
            <person name="Shapiro-Ilan D."/>
            <person name="Pidot S.J."/>
            <person name="Stinear T.P."/>
            <person name="Ebersberger I."/>
            <person name="Bode H.B."/>
        </authorList>
    </citation>
    <scope>NUCLEOTIDE SEQUENCE [LARGE SCALE GENOMIC DNA]</scope>
    <source>
        <strain evidence="2 5">DSM 16336</strain>
    </source>
</reference>
<dbReference type="Proteomes" id="UP000224871">
    <property type="component" value="Unassembled WGS sequence"/>
</dbReference>
<accession>A0A1N6MY34</accession>
<evidence type="ECO:0000256" key="1">
    <source>
        <dbReference type="SAM" id="SignalP"/>
    </source>
</evidence>
<feature type="signal peptide" evidence="1">
    <location>
        <begin position="1"/>
        <end position="23"/>
    </location>
</feature>
<keyword evidence="1" id="KW-0732">Signal</keyword>
<evidence type="ECO:0000313" key="3">
    <source>
        <dbReference type="EMBL" id="SIP73785.1"/>
    </source>
</evidence>
<gene>
    <name evidence="2" type="ORF">Xinn_00062</name>
    <name evidence="3" type="ORF">XIS1_460100</name>
</gene>
<feature type="chain" id="PRO_5012545966" evidence="1">
    <location>
        <begin position="24"/>
        <end position="990"/>
    </location>
</feature>
<dbReference type="Proteomes" id="UP000196435">
    <property type="component" value="Unassembled WGS sequence"/>
</dbReference>
<organism evidence="3 4">
    <name type="scientific">Xenorhabdus innexi</name>
    <dbReference type="NCBI Taxonomy" id="290109"/>
    <lineage>
        <taxon>Bacteria</taxon>
        <taxon>Pseudomonadati</taxon>
        <taxon>Pseudomonadota</taxon>
        <taxon>Gammaproteobacteria</taxon>
        <taxon>Enterobacterales</taxon>
        <taxon>Morganellaceae</taxon>
        <taxon>Xenorhabdus</taxon>
    </lineage>
</organism>
<evidence type="ECO:0000313" key="5">
    <source>
        <dbReference type="Proteomes" id="UP000224871"/>
    </source>
</evidence>